<protein>
    <submittedName>
        <fullName evidence="1">Uncharacterized protein</fullName>
    </submittedName>
</protein>
<dbReference type="AlphaFoldDB" id="A0A9P7VRN6"/>
<reference evidence="1" key="1">
    <citation type="submission" date="2020-11" db="EMBL/GenBank/DDBJ databases">
        <title>Adaptations for nitrogen fixation in a non-lichenized fungal sporocarp promotes dispersal by wood-feeding termites.</title>
        <authorList>
            <consortium name="DOE Joint Genome Institute"/>
            <person name="Koch R.A."/>
            <person name="Yoon G."/>
            <person name="Arayal U."/>
            <person name="Lail K."/>
            <person name="Amirebrahimi M."/>
            <person name="Labutti K."/>
            <person name="Lipzen A."/>
            <person name="Riley R."/>
            <person name="Barry K."/>
            <person name="Henrissat B."/>
            <person name="Grigoriev I.V."/>
            <person name="Herr J.R."/>
            <person name="Aime M.C."/>
        </authorList>
    </citation>
    <scope>NUCLEOTIDE SEQUENCE</scope>
    <source>
        <strain evidence="1">MCA 3950</strain>
    </source>
</reference>
<evidence type="ECO:0000313" key="2">
    <source>
        <dbReference type="Proteomes" id="UP000812287"/>
    </source>
</evidence>
<comment type="caution">
    <text evidence="1">The sequence shown here is derived from an EMBL/GenBank/DDBJ whole genome shotgun (WGS) entry which is preliminary data.</text>
</comment>
<dbReference type="Proteomes" id="UP000812287">
    <property type="component" value="Unassembled WGS sequence"/>
</dbReference>
<organism evidence="1 2">
    <name type="scientific">Guyanagaster necrorhizus</name>
    <dbReference type="NCBI Taxonomy" id="856835"/>
    <lineage>
        <taxon>Eukaryota</taxon>
        <taxon>Fungi</taxon>
        <taxon>Dikarya</taxon>
        <taxon>Basidiomycota</taxon>
        <taxon>Agaricomycotina</taxon>
        <taxon>Agaricomycetes</taxon>
        <taxon>Agaricomycetidae</taxon>
        <taxon>Agaricales</taxon>
        <taxon>Marasmiineae</taxon>
        <taxon>Physalacriaceae</taxon>
        <taxon>Guyanagaster</taxon>
    </lineage>
</organism>
<name>A0A9P7VRN6_9AGAR</name>
<proteinExistence type="predicted"/>
<dbReference type="RefSeq" id="XP_043039691.1">
    <property type="nucleotide sequence ID" value="XM_043179234.1"/>
</dbReference>
<dbReference type="GeneID" id="66101528"/>
<accession>A0A9P7VRN6</accession>
<sequence length="221" mass="24564">MFSLPARHTSMASYLRSHGAPNISQATPPLGHGSSRRDGLQYVSVFPMKSLTDSNGDRRTSVVVEPFEQVTEPVEKQTPPSSSKMSSCWRDPLHLYYIRGLGNADSVRPAVLQRLANRTSAQDPAKAPTSFATDLSLSCFPTLQRTWIRIEPWYDRDEGPGLAKYLAILHATLHLQVRGTRWVVAVRLGIHESKEVVESITETELYPKTFTSPWISSVAAS</sequence>
<evidence type="ECO:0000313" key="1">
    <source>
        <dbReference type="EMBL" id="KAG7446191.1"/>
    </source>
</evidence>
<keyword evidence="2" id="KW-1185">Reference proteome</keyword>
<gene>
    <name evidence="1" type="ORF">BT62DRAFT_1076570</name>
</gene>
<dbReference type="EMBL" id="MU250535">
    <property type="protein sequence ID" value="KAG7446191.1"/>
    <property type="molecule type" value="Genomic_DNA"/>
</dbReference>